<feature type="compositionally biased region" description="Low complexity" evidence="7">
    <location>
        <begin position="259"/>
        <end position="269"/>
    </location>
</feature>
<keyword evidence="3" id="KW-0285">Flavoprotein</keyword>
<dbReference type="InterPro" id="IPR035965">
    <property type="entry name" value="PAS-like_dom_sf"/>
</dbReference>
<dbReference type="PROSITE" id="PS50113">
    <property type="entry name" value="PAC"/>
    <property type="match status" value="1"/>
</dbReference>
<feature type="domain" description="PAS" evidence="8">
    <location>
        <begin position="340"/>
        <end position="369"/>
    </location>
</feature>
<dbReference type="GO" id="GO:0009881">
    <property type="term" value="F:photoreceptor activity"/>
    <property type="evidence" value="ECO:0007669"/>
    <property type="project" value="UniProtKB-KW"/>
</dbReference>
<dbReference type="SMART" id="SM00086">
    <property type="entry name" value="PAC"/>
    <property type="match status" value="1"/>
</dbReference>
<evidence type="ECO:0000256" key="1">
    <source>
        <dbReference type="ARBA" id="ARBA00022543"/>
    </source>
</evidence>
<evidence type="ECO:0000256" key="7">
    <source>
        <dbReference type="SAM" id="MobiDB-lite"/>
    </source>
</evidence>
<dbReference type="AlphaFoldDB" id="A0A126WY99"/>
<evidence type="ECO:0000256" key="6">
    <source>
        <dbReference type="ARBA" id="ARBA00023170"/>
    </source>
</evidence>
<feature type="region of interest" description="Disordered" evidence="7">
    <location>
        <begin position="178"/>
        <end position="205"/>
    </location>
</feature>
<feature type="domain" description="PAC" evidence="9">
    <location>
        <begin position="394"/>
        <end position="448"/>
    </location>
</feature>
<feature type="region of interest" description="Disordered" evidence="7">
    <location>
        <begin position="654"/>
        <end position="724"/>
    </location>
</feature>
<dbReference type="EMBL" id="KU699340">
    <property type="protein sequence ID" value="AML77321.1"/>
    <property type="molecule type" value="mRNA"/>
</dbReference>
<name>A0A126WY99_9MARC</name>
<evidence type="ECO:0000259" key="9">
    <source>
        <dbReference type="PROSITE" id="PS50113"/>
    </source>
</evidence>
<dbReference type="InterPro" id="IPR001610">
    <property type="entry name" value="PAC"/>
</dbReference>
<feature type="region of interest" description="Disordered" evidence="7">
    <location>
        <begin position="1"/>
        <end position="23"/>
    </location>
</feature>
<keyword evidence="1" id="KW-0600">Photoreceptor protein</keyword>
<feature type="compositionally biased region" description="Basic and acidic residues" evidence="7">
    <location>
        <begin position="669"/>
        <end position="679"/>
    </location>
</feature>
<feature type="compositionally biased region" description="Basic and acidic residues" evidence="7">
    <location>
        <begin position="688"/>
        <end position="704"/>
    </location>
</feature>
<evidence type="ECO:0000256" key="5">
    <source>
        <dbReference type="ARBA" id="ARBA00022991"/>
    </source>
</evidence>
<dbReference type="InterPro" id="IPR000700">
    <property type="entry name" value="PAS-assoc_C"/>
</dbReference>
<dbReference type="GO" id="GO:0009637">
    <property type="term" value="P:response to blue light"/>
    <property type="evidence" value="ECO:0007669"/>
    <property type="project" value="UniProtKB-ARBA"/>
</dbReference>
<dbReference type="GO" id="GO:0005634">
    <property type="term" value="C:nucleus"/>
    <property type="evidence" value="ECO:0007669"/>
    <property type="project" value="TreeGrafter"/>
</dbReference>
<evidence type="ECO:0000256" key="4">
    <source>
        <dbReference type="ARBA" id="ARBA00022643"/>
    </source>
</evidence>
<dbReference type="CDD" id="cd00130">
    <property type="entry name" value="PAS"/>
    <property type="match status" value="1"/>
</dbReference>
<protein>
    <submittedName>
        <fullName evidence="10">Putative LOV domain-containing protein</fullName>
    </submittedName>
</protein>
<evidence type="ECO:0000256" key="2">
    <source>
        <dbReference type="ARBA" id="ARBA00022606"/>
    </source>
</evidence>
<dbReference type="Pfam" id="PF13426">
    <property type="entry name" value="PAS_9"/>
    <property type="match status" value="1"/>
</dbReference>
<keyword evidence="2" id="KW-0716">Sensory transduction</keyword>
<evidence type="ECO:0000313" key="10">
    <source>
        <dbReference type="EMBL" id="AML77321.1"/>
    </source>
</evidence>
<reference evidence="10" key="1">
    <citation type="journal article" date="2016" name="Proc. Natl. Acad. Sci. U.S.A.">
        <title>Functional and topological diversity of LOV domain photoreceptors.</title>
        <authorList>
            <person name="Glantz S.T."/>
            <person name="Carpenter E.J."/>
            <person name="Melkonian M."/>
            <person name="Gardner K.H."/>
            <person name="Boyden E.S."/>
            <person name="Wong G.K."/>
            <person name="Chow B.Y."/>
        </authorList>
    </citation>
    <scope>NUCLEOTIDE SEQUENCE</scope>
    <source>
        <strain evidence="10">HPXA_2002477</strain>
    </source>
</reference>
<feature type="compositionally biased region" description="Polar residues" evidence="7">
    <location>
        <begin position="705"/>
        <end position="715"/>
    </location>
</feature>
<keyword evidence="5" id="KW-0157">Chromophore</keyword>
<dbReference type="Gene3D" id="3.30.450.20">
    <property type="entry name" value="PAS domain"/>
    <property type="match status" value="1"/>
</dbReference>
<proteinExistence type="evidence at transcript level"/>
<keyword evidence="4" id="KW-0288">FMN</keyword>
<sequence length="758" mass="84344">MGKPFIPSVEDKEVPRQDKPQSQLLQYERGVHEVFGQSQKVNLTLAKPLESQSAAPHDALQAAENYLQQISESTFRNSSARAGQPSTLFETLVEETRQQSQLHEGPAVLQSQQRAPIGEAIQVRSFLADVNRSILIAQLQEYMNVEWPGDFSLDDSDVQCKLEDAVLALPVVSSSPNSKWAEVSTGGNSAEARGVSSRSLDSGGTEFEADQGLEIEHSHYDSILESMKWDTVLRGMSIAGSPESQTVSDDESFRSARMSGLSSTDSSDSMSDEAISERAAVWGNDVAKMVVKNFSRRSTPRTSNCSPVGTQRYSQEIPRISKDIKDAVSAFQLAFLVCDALDLEAPILYASAGFFHMTGYSAEEVVGRNCRFLQGIDTDTEEVARVRGALKRGESYTGTLLNYKKDGTCFWNLLTLSPIRDDSGKLIKYIGMQAEVDRPMLWDRRKEVASELKITKDMQNPVGQWGVPRLASHSTNKIPPVISSQSKRSFRGDAMPVFSLNPTSQLTATHGPQATSASNRYSLTIASSRSIESRVEVPRAHVGSNRYSLIAETRRSVESLSETPLRESNGYSLIMTSGTSHSTEPRERPLIWHLANEERSAVDQLHLHESLSEEIIPKTNTRKDFNEGPKNKNGRGTLRILRLFRNLERKFSNRQKTSVSAGKACYSRPEADRNIEERPQISATSKYYSERRDPHDNGIRDTHHTSTGASLYSSADRTDLESTPRPFSFADLRMRVQSCRYSTTATPDPFSRRQFCIV</sequence>
<dbReference type="PROSITE" id="PS50112">
    <property type="entry name" value="PAS"/>
    <property type="match status" value="1"/>
</dbReference>
<dbReference type="InterPro" id="IPR000014">
    <property type="entry name" value="PAS"/>
</dbReference>
<evidence type="ECO:0000256" key="3">
    <source>
        <dbReference type="ARBA" id="ARBA00022630"/>
    </source>
</evidence>
<feature type="compositionally biased region" description="Basic and acidic residues" evidence="7">
    <location>
        <begin position="9"/>
        <end position="19"/>
    </location>
</feature>
<organism evidence="10">
    <name type="scientific">Ptilidium pulcherrimum</name>
    <name type="common">naugehyde liverwort</name>
    <dbReference type="NCBI Taxonomy" id="3143427"/>
    <lineage>
        <taxon>Eukaryota</taxon>
        <taxon>Viridiplantae</taxon>
        <taxon>Streptophyta</taxon>
        <taxon>Embryophyta</taxon>
        <taxon>Marchantiophyta</taxon>
        <taxon>Jungermanniopsida</taxon>
        <taxon>Jungermanniidae</taxon>
        <taxon>Ptilidiales</taxon>
        <taxon>Ptilidiaceae</taxon>
        <taxon>Ptilidium</taxon>
    </lineage>
</organism>
<feature type="region of interest" description="Disordered" evidence="7">
    <location>
        <begin position="240"/>
        <end position="272"/>
    </location>
</feature>
<dbReference type="SUPFAM" id="SSF55785">
    <property type="entry name" value="PYP-like sensor domain (PAS domain)"/>
    <property type="match status" value="1"/>
</dbReference>
<evidence type="ECO:0000259" key="8">
    <source>
        <dbReference type="PROSITE" id="PS50112"/>
    </source>
</evidence>
<dbReference type="NCBIfam" id="TIGR00229">
    <property type="entry name" value="sensory_box"/>
    <property type="match status" value="1"/>
</dbReference>
<dbReference type="PANTHER" id="PTHR47429">
    <property type="entry name" value="PROTEIN TWIN LOV 1"/>
    <property type="match status" value="1"/>
</dbReference>
<dbReference type="PANTHER" id="PTHR47429:SF8">
    <property type="entry name" value="PHOTOTROPIN-1-LIKE"/>
    <property type="match status" value="1"/>
</dbReference>
<keyword evidence="6" id="KW-0675">Receptor</keyword>
<accession>A0A126WY99</accession>